<dbReference type="CDD" id="cd00170">
    <property type="entry name" value="SEC14"/>
    <property type="match status" value="2"/>
</dbReference>
<dbReference type="AlphaFoldDB" id="A0A1I8HZ88"/>
<dbReference type="SMART" id="SM01100">
    <property type="entry name" value="CRAL_TRIO_N"/>
    <property type="match status" value="2"/>
</dbReference>
<dbReference type="Gene3D" id="1.10.8.20">
    <property type="entry name" value="N-terminal domain of phosphatidylinositol transfer protein sec14p"/>
    <property type="match status" value="2"/>
</dbReference>
<name>A0A1I8HZ88_9PLAT</name>
<dbReference type="PANTHER" id="PTHR10174:SF130">
    <property type="entry name" value="ALPHA-TOCOPHEROL TRANSFER PROTEIN-LIKE"/>
    <property type="match status" value="1"/>
</dbReference>
<keyword evidence="3" id="KW-1185">Reference proteome</keyword>
<dbReference type="InterPro" id="IPR036865">
    <property type="entry name" value="CRAL-TRIO_dom_sf"/>
</dbReference>
<dbReference type="GO" id="GO:0016020">
    <property type="term" value="C:membrane"/>
    <property type="evidence" value="ECO:0007669"/>
    <property type="project" value="TreeGrafter"/>
</dbReference>
<dbReference type="SUPFAM" id="SSF46938">
    <property type="entry name" value="CRAL/TRIO N-terminal domain"/>
    <property type="match status" value="2"/>
</dbReference>
<dbReference type="Proteomes" id="UP000095280">
    <property type="component" value="Unplaced"/>
</dbReference>
<organism evidence="3 4">
    <name type="scientific">Macrostomum lignano</name>
    <dbReference type="NCBI Taxonomy" id="282301"/>
    <lineage>
        <taxon>Eukaryota</taxon>
        <taxon>Metazoa</taxon>
        <taxon>Spiralia</taxon>
        <taxon>Lophotrochozoa</taxon>
        <taxon>Platyhelminthes</taxon>
        <taxon>Rhabditophora</taxon>
        <taxon>Macrostomorpha</taxon>
        <taxon>Macrostomida</taxon>
        <taxon>Macrostomidae</taxon>
        <taxon>Macrostomum</taxon>
    </lineage>
</organism>
<dbReference type="WBParaSite" id="maker-uti_cns_0008962-snap-gene-0.3-mRNA-1">
    <property type="protein sequence ID" value="maker-uti_cns_0008962-snap-gene-0.3-mRNA-1"/>
    <property type="gene ID" value="maker-uti_cns_0008962-snap-gene-0.3"/>
</dbReference>
<dbReference type="SUPFAM" id="SSF52087">
    <property type="entry name" value="CRAL/TRIO domain"/>
    <property type="match status" value="2"/>
</dbReference>
<evidence type="ECO:0000259" key="2">
    <source>
        <dbReference type="PROSITE" id="PS50191"/>
    </source>
</evidence>
<feature type="domain" description="CRAL-TRIO" evidence="2">
    <location>
        <begin position="440"/>
        <end position="615"/>
    </location>
</feature>
<dbReference type="SMART" id="SM00516">
    <property type="entry name" value="SEC14"/>
    <property type="match status" value="2"/>
</dbReference>
<dbReference type="InterPro" id="IPR011074">
    <property type="entry name" value="CRAL/TRIO_N_dom"/>
</dbReference>
<proteinExistence type="predicted"/>
<dbReference type="Gene3D" id="3.40.525.10">
    <property type="entry name" value="CRAL-TRIO lipid binding domain"/>
    <property type="match status" value="2"/>
</dbReference>
<dbReference type="PRINTS" id="PR00180">
    <property type="entry name" value="CRETINALDHBP"/>
</dbReference>
<protein>
    <submittedName>
        <fullName evidence="4">CRAL-TRIO domain-containing protein</fullName>
    </submittedName>
</protein>
<dbReference type="GO" id="GO:1902936">
    <property type="term" value="F:phosphatidylinositol bisphosphate binding"/>
    <property type="evidence" value="ECO:0007669"/>
    <property type="project" value="TreeGrafter"/>
</dbReference>
<evidence type="ECO:0000313" key="3">
    <source>
        <dbReference type="Proteomes" id="UP000095280"/>
    </source>
</evidence>
<reference evidence="4" key="1">
    <citation type="submission" date="2016-11" db="UniProtKB">
        <authorList>
            <consortium name="WormBaseParasite"/>
        </authorList>
    </citation>
    <scope>IDENTIFICATION</scope>
</reference>
<dbReference type="InterPro" id="IPR001251">
    <property type="entry name" value="CRAL-TRIO_dom"/>
</dbReference>
<accession>A0A1I8HZ88</accession>
<dbReference type="Pfam" id="PF00650">
    <property type="entry name" value="CRAL_TRIO"/>
    <property type="match status" value="2"/>
</dbReference>
<feature type="domain" description="CRAL-TRIO" evidence="2">
    <location>
        <begin position="122"/>
        <end position="300"/>
    </location>
</feature>
<evidence type="ECO:0000313" key="4">
    <source>
        <dbReference type="WBParaSite" id="maker-uti_cns_0008962-snap-gene-0.3-mRNA-1"/>
    </source>
</evidence>
<dbReference type="PANTHER" id="PTHR10174">
    <property type="entry name" value="ALPHA-TOCOPHEROL TRANSFER PROTEIN-RELATED"/>
    <property type="match status" value="1"/>
</dbReference>
<dbReference type="Gene3D" id="1.20.5.1200">
    <property type="entry name" value="Alpha-tocopherol transfer"/>
    <property type="match status" value="2"/>
</dbReference>
<feature type="region of interest" description="Disordered" evidence="1">
    <location>
        <begin position="349"/>
        <end position="382"/>
    </location>
</feature>
<dbReference type="InterPro" id="IPR036273">
    <property type="entry name" value="CRAL/TRIO_N_dom_sf"/>
</dbReference>
<dbReference type="PROSITE" id="PS50191">
    <property type="entry name" value="CRAL_TRIO"/>
    <property type="match status" value="2"/>
</dbReference>
<evidence type="ECO:0000256" key="1">
    <source>
        <dbReference type="SAM" id="MobiDB-lite"/>
    </source>
</evidence>
<sequence>MSNEGDSVPTEPADNSQVEDCAGASSLQVPASIPVHPDSPTAEVVGSNLSQLAIKRAYNELGESEATRAVALTALRELVTNDAQLSCRTDNAFLIKFLRHRKFNVEGAHQKIRAYLQVRNTMSDVFANFNPGGVRAVLEGYPNLFCLLPERDSEGRLLVMCRVGAWDCDGVSRTDLLRTVGVLMEAALEEEETQVNGVSVILDLHGLSWHQILTMKRDSYLKRLKEVVSKALPVRVKQIHLMRGGRIFDVAFKIFSFLLSAKMRQRVLNHGPSVASLHKAIEPRLLPIEQPFCGTMDSHTDESLRLRPFKEGRFDLLSGRWDAWFEANNKQKHPANPQSQTMLCVEPVLNSASNSPEPPPVGSRLSPLAAQRAAQELGETDSTRGPALAALRDLVTKDVQLRGFCRTDDAFLIKFLRHRKFNVESAHQRIRAYLQVRNSFPDVFANFTPSGVLPLLESGVVSLLPVRDIEGRRLVLYRVGRWDCSKFSSTELVKANGVVIEAALHEEDTQVNGIAVLLDLSDLSLRQLRKLDIDYLKRFRAVVNKALPVRVKALNIIKGGKFFNASFKLASALMSKKLVDRVQNHGDSVTALHSRVDANLLPKEAPFNGQMDYSVPYEPFVQHMRRPELEAWFRWNNCQRLMTTTTTGAPAGD</sequence>